<feature type="transmembrane region" description="Helical" evidence="6">
    <location>
        <begin position="162"/>
        <end position="186"/>
    </location>
</feature>
<dbReference type="PATRIC" id="fig|1303.76.peg.1487"/>
<dbReference type="InterPro" id="IPR002781">
    <property type="entry name" value="TM_pro_TauE-like"/>
</dbReference>
<dbReference type="EMBL" id="LQOG01000032">
    <property type="protein sequence ID" value="KXT59923.1"/>
    <property type="molecule type" value="Genomic_DNA"/>
</dbReference>
<dbReference type="PANTHER" id="PTHR43701:SF5">
    <property type="entry name" value="MEMBRANE TRANSPORTER PROTEIN-RELATED"/>
    <property type="match status" value="1"/>
</dbReference>
<evidence type="ECO:0000256" key="3">
    <source>
        <dbReference type="ARBA" id="ARBA00022692"/>
    </source>
</evidence>
<evidence type="ECO:0000256" key="1">
    <source>
        <dbReference type="ARBA" id="ARBA00004141"/>
    </source>
</evidence>
<gene>
    <name evidence="7" type="ORF">SORDD05_01430</name>
</gene>
<feature type="transmembrane region" description="Helical" evidence="6">
    <location>
        <begin position="136"/>
        <end position="156"/>
    </location>
</feature>
<dbReference type="InterPro" id="IPR051598">
    <property type="entry name" value="TSUP/Inactive_protease-like"/>
</dbReference>
<keyword evidence="3 6" id="KW-0812">Transmembrane</keyword>
<feature type="transmembrane region" description="Helical" evidence="6">
    <location>
        <begin position="35"/>
        <end position="54"/>
    </location>
</feature>
<comment type="subcellular location">
    <subcellularLocation>
        <location evidence="6">Cell membrane</location>
        <topology evidence="6">Multi-pass membrane protein</topology>
    </subcellularLocation>
    <subcellularLocation>
        <location evidence="1">Membrane</location>
        <topology evidence="1">Multi-pass membrane protein</topology>
    </subcellularLocation>
</comment>
<feature type="transmembrane region" description="Helical" evidence="6">
    <location>
        <begin position="5"/>
        <end position="29"/>
    </location>
</feature>
<feature type="transmembrane region" description="Helical" evidence="6">
    <location>
        <begin position="105"/>
        <end position="124"/>
    </location>
</feature>
<evidence type="ECO:0000256" key="6">
    <source>
        <dbReference type="RuleBase" id="RU363041"/>
    </source>
</evidence>
<dbReference type="RefSeq" id="WP_061418432.1">
    <property type="nucleotide sequence ID" value="NZ_KQ969038.1"/>
</dbReference>
<dbReference type="AlphaFoldDB" id="A0A139M894"/>
<sequence>MLKEILYFIVIIFANTIGSISGMGGGVIIKPAFDFIALDSVATISFYSTVAVFVMSSVSTVRQVQSGVKLEFSRLLYLALGSLLGGYLGSLLFDGLLALTNDGTAQLTQIVITILVLVFSLLASKNYFKSYQLQGIFWYVTCGIILGLLSSFLGIGGGPINVSLFMILFSVPIKLATVYSIATIFFSQLSKILSLMFVVHFNHFDWSVLVFVVCSAILGGILGAKCSKVLSEDKVVRVFQVVVLAVLTLNGYNLYTLIVG</sequence>
<protein>
    <recommendedName>
        <fullName evidence="6">Probable membrane transporter protein</fullName>
    </recommendedName>
</protein>
<keyword evidence="4 6" id="KW-1133">Transmembrane helix</keyword>
<evidence type="ECO:0000256" key="4">
    <source>
        <dbReference type="ARBA" id="ARBA00022989"/>
    </source>
</evidence>
<dbReference type="Pfam" id="PF01925">
    <property type="entry name" value="TauE"/>
    <property type="match status" value="1"/>
</dbReference>
<evidence type="ECO:0000313" key="8">
    <source>
        <dbReference type="Proteomes" id="UP000070541"/>
    </source>
</evidence>
<evidence type="ECO:0000256" key="5">
    <source>
        <dbReference type="ARBA" id="ARBA00023136"/>
    </source>
</evidence>
<feature type="transmembrane region" description="Helical" evidence="6">
    <location>
        <begin position="206"/>
        <end position="224"/>
    </location>
</feature>
<evidence type="ECO:0000256" key="2">
    <source>
        <dbReference type="ARBA" id="ARBA00009142"/>
    </source>
</evidence>
<dbReference type="PANTHER" id="PTHR43701">
    <property type="entry name" value="MEMBRANE TRANSPORTER PROTEIN MJ0441-RELATED"/>
    <property type="match status" value="1"/>
</dbReference>
<accession>A0A139M894</accession>
<organism evidence="7 8">
    <name type="scientific">Streptococcus oralis</name>
    <dbReference type="NCBI Taxonomy" id="1303"/>
    <lineage>
        <taxon>Bacteria</taxon>
        <taxon>Bacillati</taxon>
        <taxon>Bacillota</taxon>
        <taxon>Bacilli</taxon>
        <taxon>Lactobacillales</taxon>
        <taxon>Streptococcaceae</taxon>
        <taxon>Streptococcus</taxon>
    </lineage>
</organism>
<comment type="caution">
    <text evidence="7">The sequence shown here is derived from an EMBL/GenBank/DDBJ whole genome shotgun (WGS) entry which is preliminary data.</text>
</comment>
<evidence type="ECO:0000313" key="7">
    <source>
        <dbReference type="EMBL" id="KXT59923.1"/>
    </source>
</evidence>
<reference evidence="7 8" key="1">
    <citation type="submission" date="2016-01" db="EMBL/GenBank/DDBJ databases">
        <title>Highly variable Streptococcus oralis are common among viridans streptococci isolated from primates.</title>
        <authorList>
            <person name="Denapaite D."/>
            <person name="Rieger M."/>
            <person name="Koendgen S."/>
            <person name="Brueckner R."/>
            <person name="Ochigava I."/>
            <person name="Kappeler P."/>
            <person name="Maetz-Rensing K."/>
            <person name="Leendertz F."/>
            <person name="Hakenbeck R."/>
        </authorList>
    </citation>
    <scope>NUCLEOTIDE SEQUENCE [LARGE SCALE GENOMIC DNA]</scope>
    <source>
        <strain evidence="7 8">DD05</strain>
    </source>
</reference>
<feature type="transmembrane region" description="Helical" evidence="6">
    <location>
        <begin position="236"/>
        <end position="255"/>
    </location>
</feature>
<comment type="similarity">
    <text evidence="2 6">Belongs to the 4-toluene sulfonate uptake permease (TSUP) (TC 2.A.102) family.</text>
</comment>
<dbReference type="GO" id="GO:0005886">
    <property type="term" value="C:plasma membrane"/>
    <property type="evidence" value="ECO:0007669"/>
    <property type="project" value="UniProtKB-SubCell"/>
</dbReference>
<keyword evidence="6" id="KW-1003">Cell membrane</keyword>
<dbReference type="Proteomes" id="UP000070541">
    <property type="component" value="Unassembled WGS sequence"/>
</dbReference>
<feature type="transmembrane region" description="Helical" evidence="6">
    <location>
        <begin position="75"/>
        <end position="93"/>
    </location>
</feature>
<keyword evidence="5 6" id="KW-0472">Membrane</keyword>
<name>A0A139M894_STROR</name>
<proteinExistence type="inferred from homology"/>